<comment type="subcellular location">
    <subcellularLocation>
        <location evidence="1">Membrane</location>
    </subcellularLocation>
</comment>
<feature type="transmembrane region" description="Helical" evidence="6">
    <location>
        <begin position="26"/>
        <end position="44"/>
    </location>
</feature>
<dbReference type="InterPro" id="IPR005349">
    <property type="entry name" value="TMEM14"/>
</dbReference>
<protein>
    <recommendedName>
        <fullName evidence="9">Transmembrane protein 14</fullName>
    </recommendedName>
</protein>
<evidence type="ECO:0008006" key="9">
    <source>
        <dbReference type="Google" id="ProtNLM"/>
    </source>
</evidence>
<evidence type="ECO:0000256" key="4">
    <source>
        <dbReference type="ARBA" id="ARBA00022989"/>
    </source>
</evidence>
<comment type="similarity">
    <text evidence="2">Belongs to the TMEM14 family.</text>
</comment>
<dbReference type="EMBL" id="JANBOH010000056">
    <property type="protein sequence ID" value="KAJ1646572.1"/>
    <property type="molecule type" value="Genomic_DNA"/>
</dbReference>
<gene>
    <name evidence="7" type="ORF">LPJ64_001962</name>
</gene>
<evidence type="ECO:0000256" key="1">
    <source>
        <dbReference type="ARBA" id="ARBA00004370"/>
    </source>
</evidence>
<evidence type="ECO:0000256" key="6">
    <source>
        <dbReference type="SAM" id="Phobius"/>
    </source>
</evidence>
<sequence>MSHHPSYTMAGICAVGGAIGYAKGRSIPSLVAGVGIGAVYFYAAQRMQKNQDHGHDLALAASSLLLFAMGPKALRTRAPVPVAMSLLGTASGAYYSKKAYEDRYGV</sequence>
<dbReference type="GO" id="GO:0016020">
    <property type="term" value="C:membrane"/>
    <property type="evidence" value="ECO:0007669"/>
    <property type="project" value="UniProtKB-SubCell"/>
</dbReference>
<evidence type="ECO:0000256" key="2">
    <source>
        <dbReference type="ARBA" id="ARBA00007590"/>
    </source>
</evidence>
<dbReference type="PANTHER" id="PTHR12668">
    <property type="entry name" value="TRANSMEMBRANE PROTEIN 14, 15"/>
    <property type="match status" value="1"/>
</dbReference>
<comment type="caution">
    <text evidence="7">The sequence shown here is derived from an EMBL/GenBank/DDBJ whole genome shotgun (WGS) entry which is preliminary data.</text>
</comment>
<keyword evidence="5 6" id="KW-0472">Membrane</keyword>
<reference evidence="7" key="1">
    <citation type="submission" date="2022-07" db="EMBL/GenBank/DDBJ databases">
        <title>Phylogenomic reconstructions and comparative analyses of Kickxellomycotina fungi.</title>
        <authorList>
            <person name="Reynolds N.K."/>
            <person name="Stajich J.E."/>
            <person name="Barry K."/>
            <person name="Grigoriev I.V."/>
            <person name="Crous P."/>
            <person name="Smith M.E."/>
        </authorList>
    </citation>
    <scope>NUCLEOTIDE SEQUENCE</scope>
    <source>
        <strain evidence="7">NBRC 105413</strain>
    </source>
</reference>
<keyword evidence="3 6" id="KW-0812">Transmembrane</keyword>
<evidence type="ECO:0000313" key="7">
    <source>
        <dbReference type="EMBL" id="KAJ1646572.1"/>
    </source>
</evidence>
<dbReference type="InterPro" id="IPR044890">
    <property type="entry name" value="TMEM14_sf"/>
</dbReference>
<dbReference type="Proteomes" id="UP001145021">
    <property type="component" value="Unassembled WGS sequence"/>
</dbReference>
<dbReference type="AlphaFoldDB" id="A0A9W7XN00"/>
<evidence type="ECO:0000256" key="5">
    <source>
        <dbReference type="ARBA" id="ARBA00023136"/>
    </source>
</evidence>
<accession>A0A9W7XN00</accession>
<evidence type="ECO:0000256" key="3">
    <source>
        <dbReference type="ARBA" id="ARBA00022692"/>
    </source>
</evidence>
<keyword evidence="8" id="KW-1185">Reference proteome</keyword>
<dbReference type="Gene3D" id="1.10.10.1740">
    <property type="entry name" value="Transmembrane protein 14-like"/>
    <property type="match status" value="1"/>
</dbReference>
<dbReference type="PANTHER" id="PTHR12668:SF53">
    <property type="entry name" value="TMEM14 PROTEIN HOMOLOG YJR085C"/>
    <property type="match status" value="1"/>
</dbReference>
<name>A0A9W7XN00_9FUNG</name>
<evidence type="ECO:0000313" key="8">
    <source>
        <dbReference type="Proteomes" id="UP001145021"/>
    </source>
</evidence>
<organism evidence="7 8">
    <name type="scientific">Coemansia asiatica</name>
    <dbReference type="NCBI Taxonomy" id="1052880"/>
    <lineage>
        <taxon>Eukaryota</taxon>
        <taxon>Fungi</taxon>
        <taxon>Fungi incertae sedis</taxon>
        <taxon>Zoopagomycota</taxon>
        <taxon>Kickxellomycotina</taxon>
        <taxon>Kickxellomycetes</taxon>
        <taxon>Kickxellales</taxon>
        <taxon>Kickxellaceae</taxon>
        <taxon>Coemansia</taxon>
    </lineage>
</organism>
<keyword evidence="4 6" id="KW-1133">Transmembrane helix</keyword>
<proteinExistence type="inferred from homology"/>
<dbReference type="Pfam" id="PF03647">
    <property type="entry name" value="Tmemb_14"/>
    <property type="match status" value="1"/>
</dbReference>